<dbReference type="PANTHER" id="PTHR30348:SF13">
    <property type="entry name" value="UPF0759 PROTEIN YUNF"/>
    <property type="match status" value="1"/>
</dbReference>
<accession>A0A3M7TQY1</accession>
<dbReference type="SUPFAM" id="SSF117396">
    <property type="entry name" value="TM1631-like"/>
    <property type="match status" value="1"/>
</dbReference>
<dbReference type="EMBL" id="RHIB01000002">
    <property type="protein sequence ID" value="RNA67430.1"/>
    <property type="molecule type" value="Genomic_DNA"/>
</dbReference>
<dbReference type="PANTHER" id="PTHR30348">
    <property type="entry name" value="UNCHARACTERIZED PROTEIN YECE"/>
    <property type="match status" value="1"/>
</dbReference>
<dbReference type="Proteomes" id="UP000278746">
    <property type="component" value="Unassembled WGS sequence"/>
</dbReference>
<gene>
    <name evidence="1" type="ORF">EBO34_11875</name>
</gene>
<keyword evidence="2" id="KW-1185">Reference proteome</keyword>
<protein>
    <submittedName>
        <fullName evidence="1">DUF72 domain-containing protein</fullName>
    </submittedName>
</protein>
<dbReference type="Gene3D" id="3.20.20.410">
    <property type="entry name" value="Protein of unknown function UPF0759"/>
    <property type="match status" value="1"/>
</dbReference>
<name>A0A3M7TQY1_9BACI</name>
<proteinExistence type="predicted"/>
<comment type="caution">
    <text evidence="1">The sequence shown here is derived from an EMBL/GenBank/DDBJ whole genome shotgun (WGS) entry which is preliminary data.</text>
</comment>
<dbReference type="AlphaFoldDB" id="A0A3M7TQY1"/>
<dbReference type="Pfam" id="PF01904">
    <property type="entry name" value="DUF72"/>
    <property type="match status" value="1"/>
</dbReference>
<dbReference type="OrthoDB" id="9780310at2"/>
<evidence type="ECO:0000313" key="1">
    <source>
        <dbReference type="EMBL" id="RNA67430.1"/>
    </source>
</evidence>
<dbReference type="RefSeq" id="WP_122898811.1">
    <property type="nucleotide sequence ID" value="NZ_RHIB01000002.1"/>
</dbReference>
<evidence type="ECO:0000313" key="2">
    <source>
        <dbReference type="Proteomes" id="UP000278746"/>
    </source>
</evidence>
<sequence>MIKIGLTGWGDHDSLYGGITKSSEKLSVYAGHFPTVEIDSTFYAVQPLRNMEKWAYDTPDSFSFVVKAYQGMTGHQRGDGNPFSTREEMFDAFLTSLDPLQKSGKLAMVLCQFPPWFECKKENVQYLRYCKEYLNDVPCALEFRHQSWFAPEFKEQTLSFMEKEKWIHSICDEPQAGARSIPFVLDTAGNDDVLFRFHGRNVAGWNKPANGQEWRDVRYLYEYNQQELEDLAGKVKKAYQSAKNVYVLFNNNSGGHAAGNAKTMIDILGLDYKGLAPRQLDLFD</sequence>
<reference evidence="1 2" key="1">
    <citation type="submission" date="2018-10" db="EMBL/GenBank/DDBJ databases">
        <title>Bacillus Keqinensis sp. nov., a moderately halophilic bacterium isolated from a saline-alkaline lake.</title>
        <authorList>
            <person name="Wang H."/>
        </authorList>
    </citation>
    <scope>NUCLEOTIDE SEQUENCE [LARGE SCALE GENOMIC DNA]</scope>
    <source>
        <strain evidence="1 2">KQ-3</strain>
    </source>
</reference>
<dbReference type="InterPro" id="IPR036520">
    <property type="entry name" value="UPF0759_sf"/>
</dbReference>
<dbReference type="InterPro" id="IPR002763">
    <property type="entry name" value="DUF72"/>
</dbReference>
<organism evidence="1 2">
    <name type="scientific">Alteribacter keqinensis</name>
    <dbReference type="NCBI Taxonomy" id="2483800"/>
    <lineage>
        <taxon>Bacteria</taxon>
        <taxon>Bacillati</taxon>
        <taxon>Bacillota</taxon>
        <taxon>Bacilli</taxon>
        <taxon>Bacillales</taxon>
        <taxon>Bacillaceae</taxon>
        <taxon>Alteribacter</taxon>
    </lineage>
</organism>